<keyword evidence="2" id="KW-1185">Reference proteome</keyword>
<protein>
    <submittedName>
        <fullName evidence="1">Uncharacterized protein</fullName>
    </submittedName>
</protein>
<name>A0ABQ9I249_9NEOP</name>
<dbReference type="EMBL" id="JARBHB010000003">
    <property type="protein sequence ID" value="KAJ8890711.1"/>
    <property type="molecule type" value="Genomic_DNA"/>
</dbReference>
<proteinExistence type="predicted"/>
<evidence type="ECO:0000313" key="1">
    <source>
        <dbReference type="EMBL" id="KAJ8890711.1"/>
    </source>
</evidence>
<organism evidence="1 2">
    <name type="scientific">Dryococelus australis</name>
    <dbReference type="NCBI Taxonomy" id="614101"/>
    <lineage>
        <taxon>Eukaryota</taxon>
        <taxon>Metazoa</taxon>
        <taxon>Ecdysozoa</taxon>
        <taxon>Arthropoda</taxon>
        <taxon>Hexapoda</taxon>
        <taxon>Insecta</taxon>
        <taxon>Pterygota</taxon>
        <taxon>Neoptera</taxon>
        <taxon>Polyneoptera</taxon>
        <taxon>Phasmatodea</taxon>
        <taxon>Verophasmatodea</taxon>
        <taxon>Anareolatae</taxon>
        <taxon>Phasmatidae</taxon>
        <taxon>Eurycanthinae</taxon>
        <taxon>Dryococelus</taxon>
    </lineage>
</organism>
<accession>A0ABQ9I249</accession>
<reference evidence="1 2" key="1">
    <citation type="submission" date="2023-02" db="EMBL/GenBank/DDBJ databases">
        <title>LHISI_Scaffold_Assembly.</title>
        <authorList>
            <person name="Stuart O.P."/>
            <person name="Cleave R."/>
            <person name="Magrath M.J.L."/>
            <person name="Mikheyev A.S."/>
        </authorList>
    </citation>
    <scope>NUCLEOTIDE SEQUENCE [LARGE SCALE GENOMIC DNA]</scope>
    <source>
        <strain evidence="1">Daus_M_001</strain>
        <tissue evidence="1">Leg muscle</tissue>
    </source>
</reference>
<gene>
    <name evidence="1" type="ORF">PR048_010220</name>
</gene>
<comment type="caution">
    <text evidence="1">The sequence shown here is derived from an EMBL/GenBank/DDBJ whole genome shotgun (WGS) entry which is preliminary data.</text>
</comment>
<sequence>MLILFGGRKNETLKELHYRTLKEKVASSKTFVKPELLPPKESASSSGNERSMQRMPVCRDGLCKTISTFRRQLTFHQLQDLYLTLYV</sequence>
<dbReference type="Proteomes" id="UP001159363">
    <property type="component" value="Chromosome 3"/>
</dbReference>
<evidence type="ECO:0000313" key="2">
    <source>
        <dbReference type="Proteomes" id="UP001159363"/>
    </source>
</evidence>
<feature type="non-terminal residue" evidence="1">
    <location>
        <position position="87"/>
    </location>
</feature>